<comment type="caution">
    <text evidence="1">The sequence shown here is derived from an EMBL/GenBank/DDBJ whole genome shotgun (WGS) entry which is preliminary data.</text>
</comment>
<evidence type="ECO:0000313" key="1">
    <source>
        <dbReference type="EMBL" id="MPN38133.1"/>
    </source>
</evidence>
<gene>
    <name evidence="1" type="ORF">SDC9_185657</name>
</gene>
<protein>
    <submittedName>
        <fullName evidence="1">Uncharacterized protein</fullName>
    </submittedName>
</protein>
<organism evidence="1">
    <name type="scientific">bioreactor metagenome</name>
    <dbReference type="NCBI Taxonomy" id="1076179"/>
    <lineage>
        <taxon>unclassified sequences</taxon>
        <taxon>metagenomes</taxon>
        <taxon>ecological metagenomes</taxon>
    </lineage>
</organism>
<reference evidence="1" key="1">
    <citation type="submission" date="2019-08" db="EMBL/GenBank/DDBJ databases">
        <authorList>
            <person name="Kucharzyk K."/>
            <person name="Murdoch R.W."/>
            <person name="Higgins S."/>
            <person name="Loffler F."/>
        </authorList>
    </citation>
    <scope>NUCLEOTIDE SEQUENCE</scope>
</reference>
<dbReference type="AlphaFoldDB" id="A0A645HRX6"/>
<accession>A0A645HRX6</accession>
<name>A0A645HRX6_9ZZZZ</name>
<sequence length="99" mass="11195">MKTFGLFKIPLRQPQIMGGPVGSAEPGIKRIGKNGRIFPDHPRRPLIKTNLHIHIYIPEIGMVQPRHMFIGNGVFNAASRNHADQVFHHKRIFIGVPET</sequence>
<proteinExistence type="predicted"/>
<dbReference type="EMBL" id="VSSQ01093184">
    <property type="protein sequence ID" value="MPN38133.1"/>
    <property type="molecule type" value="Genomic_DNA"/>
</dbReference>